<dbReference type="OrthoDB" id="5242462at2"/>
<dbReference type="Proteomes" id="UP000321617">
    <property type="component" value="Unassembled WGS sequence"/>
</dbReference>
<comment type="caution">
    <text evidence="11">The sequence shown here is derived from an EMBL/GenBank/DDBJ whole genome shotgun (WGS) entry which is preliminary data.</text>
</comment>
<dbReference type="SUPFAM" id="SSF52172">
    <property type="entry name" value="CheY-like"/>
    <property type="match status" value="1"/>
</dbReference>
<dbReference type="InterPro" id="IPR039420">
    <property type="entry name" value="WalR-like"/>
</dbReference>
<dbReference type="GO" id="GO:0000976">
    <property type="term" value="F:transcription cis-regulatory region binding"/>
    <property type="evidence" value="ECO:0007669"/>
    <property type="project" value="TreeGrafter"/>
</dbReference>
<feature type="domain" description="OmpR/PhoB-type" evidence="10">
    <location>
        <begin position="156"/>
        <end position="250"/>
    </location>
</feature>
<dbReference type="PANTHER" id="PTHR48111">
    <property type="entry name" value="REGULATOR OF RPOS"/>
    <property type="match status" value="1"/>
</dbReference>
<dbReference type="SMART" id="SM00448">
    <property type="entry name" value="REC"/>
    <property type="match status" value="1"/>
</dbReference>
<evidence type="ECO:0000259" key="10">
    <source>
        <dbReference type="PROSITE" id="PS51755"/>
    </source>
</evidence>
<evidence type="ECO:0000256" key="4">
    <source>
        <dbReference type="ARBA" id="ARBA00023125"/>
    </source>
</evidence>
<reference evidence="11 12" key="1">
    <citation type="journal article" date="2013" name="Stand. Genomic Sci.">
        <title>Genomic Encyclopedia of Type Strains, Phase I: The one thousand microbial genomes (KMG-I) project.</title>
        <authorList>
            <person name="Kyrpides N.C."/>
            <person name="Woyke T."/>
            <person name="Eisen J.A."/>
            <person name="Garrity G."/>
            <person name="Lilburn T.G."/>
            <person name="Beck B.J."/>
            <person name="Whitman W.B."/>
            <person name="Hugenholtz P."/>
            <person name="Klenk H.P."/>
        </authorList>
    </citation>
    <scope>NUCLEOTIDE SEQUENCE [LARGE SCALE GENOMIC DNA]</scope>
    <source>
        <strain evidence="11 12">DSM 45044</strain>
    </source>
</reference>
<evidence type="ECO:0000313" key="11">
    <source>
        <dbReference type="EMBL" id="TWJ10508.1"/>
    </source>
</evidence>
<sequence length="257" mass="28729">MMDAVPPSRSPEPARPGDLTVSRRADGSPVRLLVAEDEPLLADMLLDALGFAGYAVDVARSGAQALDGVERRRPDVLLLDVNLPDFSGFTVAERLRNRGDATPVIFLTARDTPRDVRDGFLAGGDDYLTKPFRLEELRLRIEALLRRTMAARSEADPAIRIGDLTVDVEAHQVWKGDREVPLSRTEFRLLAHLAANPDRVWSRADLLRHVWGFGVDTDTSLVETYISYLRRKLDTDLIHTVRGVGYVLRTPGRRHDD</sequence>
<keyword evidence="12" id="KW-1185">Reference proteome</keyword>
<feature type="domain" description="Response regulatory" evidence="9">
    <location>
        <begin position="31"/>
        <end position="145"/>
    </location>
</feature>
<evidence type="ECO:0000313" key="12">
    <source>
        <dbReference type="Proteomes" id="UP000321617"/>
    </source>
</evidence>
<dbReference type="AlphaFoldDB" id="A0A562UY65"/>
<dbReference type="SMART" id="SM00862">
    <property type="entry name" value="Trans_reg_C"/>
    <property type="match status" value="1"/>
</dbReference>
<accession>A0A562UY65</accession>
<evidence type="ECO:0000256" key="8">
    <source>
        <dbReference type="SAM" id="MobiDB-lite"/>
    </source>
</evidence>
<dbReference type="InterPro" id="IPR011006">
    <property type="entry name" value="CheY-like_superfamily"/>
</dbReference>
<dbReference type="EMBL" id="VLLL01000007">
    <property type="protein sequence ID" value="TWJ10508.1"/>
    <property type="molecule type" value="Genomic_DNA"/>
</dbReference>
<dbReference type="Pfam" id="PF00072">
    <property type="entry name" value="Response_reg"/>
    <property type="match status" value="1"/>
</dbReference>
<dbReference type="InterPro" id="IPR001867">
    <property type="entry name" value="OmpR/PhoB-type_DNA-bd"/>
</dbReference>
<dbReference type="GO" id="GO:0000156">
    <property type="term" value="F:phosphorelay response regulator activity"/>
    <property type="evidence" value="ECO:0007669"/>
    <property type="project" value="TreeGrafter"/>
</dbReference>
<evidence type="ECO:0000256" key="3">
    <source>
        <dbReference type="ARBA" id="ARBA00023015"/>
    </source>
</evidence>
<name>A0A562UY65_9ACTN</name>
<evidence type="ECO:0000256" key="7">
    <source>
        <dbReference type="PROSITE-ProRule" id="PRU01091"/>
    </source>
</evidence>
<keyword evidence="1 6" id="KW-0597">Phosphoprotein</keyword>
<dbReference type="PROSITE" id="PS51755">
    <property type="entry name" value="OMPR_PHOB"/>
    <property type="match status" value="1"/>
</dbReference>
<dbReference type="Pfam" id="PF00486">
    <property type="entry name" value="Trans_reg_C"/>
    <property type="match status" value="1"/>
</dbReference>
<proteinExistence type="predicted"/>
<evidence type="ECO:0000256" key="1">
    <source>
        <dbReference type="ARBA" id="ARBA00022553"/>
    </source>
</evidence>
<dbReference type="PANTHER" id="PTHR48111:SF28">
    <property type="entry name" value="TRANSCRIPTIONAL REGULATORY PROTEIN TCRX-RELATED"/>
    <property type="match status" value="1"/>
</dbReference>
<evidence type="ECO:0000256" key="2">
    <source>
        <dbReference type="ARBA" id="ARBA00023012"/>
    </source>
</evidence>
<evidence type="ECO:0000256" key="6">
    <source>
        <dbReference type="PROSITE-ProRule" id="PRU00169"/>
    </source>
</evidence>
<dbReference type="GO" id="GO:0032993">
    <property type="term" value="C:protein-DNA complex"/>
    <property type="evidence" value="ECO:0007669"/>
    <property type="project" value="TreeGrafter"/>
</dbReference>
<protein>
    <submittedName>
        <fullName evidence="11">Two-component system OmpR family response regulator</fullName>
    </submittedName>
</protein>
<feature type="region of interest" description="Disordered" evidence="8">
    <location>
        <begin position="1"/>
        <end position="23"/>
    </location>
</feature>
<organism evidence="11 12">
    <name type="scientific">Stackebrandtia albiflava</name>
    <dbReference type="NCBI Taxonomy" id="406432"/>
    <lineage>
        <taxon>Bacteria</taxon>
        <taxon>Bacillati</taxon>
        <taxon>Actinomycetota</taxon>
        <taxon>Actinomycetes</taxon>
        <taxon>Glycomycetales</taxon>
        <taxon>Glycomycetaceae</taxon>
        <taxon>Stackebrandtia</taxon>
    </lineage>
</organism>
<feature type="modified residue" description="4-aspartylphosphate" evidence="6">
    <location>
        <position position="80"/>
    </location>
</feature>
<dbReference type="FunFam" id="1.10.10.10:FF:000005">
    <property type="entry name" value="Two-component system response regulator"/>
    <property type="match status" value="1"/>
</dbReference>
<dbReference type="Gene3D" id="1.10.10.10">
    <property type="entry name" value="Winged helix-like DNA-binding domain superfamily/Winged helix DNA-binding domain"/>
    <property type="match status" value="1"/>
</dbReference>
<dbReference type="GO" id="GO:0006355">
    <property type="term" value="P:regulation of DNA-templated transcription"/>
    <property type="evidence" value="ECO:0007669"/>
    <property type="project" value="InterPro"/>
</dbReference>
<dbReference type="Gene3D" id="3.40.50.2300">
    <property type="match status" value="1"/>
</dbReference>
<dbReference type="CDD" id="cd00383">
    <property type="entry name" value="trans_reg_C"/>
    <property type="match status" value="1"/>
</dbReference>
<evidence type="ECO:0000259" key="9">
    <source>
        <dbReference type="PROSITE" id="PS50110"/>
    </source>
</evidence>
<keyword evidence="5" id="KW-0804">Transcription</keyword>
<feature type="DNA-binding region" description="OmpR/PhoB-type" evidence="7">
    <location>
        <begin position="156"/>
        <end position="250"/>
    </location>
</feature>
<dbReference type="PROSITE" id="PS50110">
    <property type="entry name" value="RESPONSE_REGULATORY"/>
    <property type="match status" value="1"/>
</dbReference>
<keyword evidence="4 7" id="KW-0238">DNA-binding</keyword>
<dbReference type="InterPro" id="IPR001789">
    <property type="entry name" value="Sig_transdc_resp-reg_receiver"/>
</dbReference>
<dbReference type="InterPro" id="IPR036388">
    <property type="entry name" value="WH-like_DNA-bd_sf"/>
</dbReference>
<dbReference type="GO" id="GO:0005829">
    <property type="term" value="C:cytosol"/>
    <property type="evidence" value="ECO:0007669"/>
    <property type="project" value="TreeGrafter"/>
</dbReference>
<keyword evidence="3" id="KW-0805">Transcription regulation</keyword>
<gene>
    <name evidence="11" type="ORF">LX16_3925</name>
</gene>
<keyword evidence="2" id="KW-0902">Two-component regulatory system</keyword>
<evidence type="ECO:0000256" key="5">
    <source>
        <dbReference type="ARBA" id="ARBA00023163"/>
    </source>
</evidence>